<protein>
    <submittedName>
        <fullName evidence="13">Heme lyase CcmF/NrfE family subunit</fullName>
    </submittedName>
</protein>
<dbReference type="GO" id="GO:0016829">
    <property type="term" value="F:lyase activity"/>
    <property type="evidence" value="ECO:0007669"/>
    <property type="project" value="UniProtKB-KW"/>
</dbReference>
<evidence type="ECO:0000313" key="13">
    <source>
        <dbReference type="EMBL" id="TFH68752.1"/>
    </source>
</evidence>
<name>A0A4Y8UK46_9GAMM</name>
<evidence type="ECO:0000256" key="5">
    <source>
        <dbReference type="ARBA" id="ARBA00022692"/>
    </source>
</evidence>
<evidence type="ECO:0000256" key="10">
    <source>
        <dbReference type="SAM" id="Phobius"/>
    </source>
</evidence>
<keyword evidence="14" id="KW-1185">Reference proteome</keyword>
<keyword evidence="5 10" id="KW-0812">Transmembrane</keyword>
<comment type="caution">
    <text evidence="13">The sequence shown here is derived from an EMBL/GenBank/DDBJ whole genome shotgun (WGS) entry which is preliminary data.</text>
</comment>
<feature type="domain" description="Cytochrome c-type biogenesis protein CcmF C-terminal" evidence="12">
    <location>
        <begin position="316"/>
        <end position="642"/>
    </location>
</feature>
<feature type="transmembrane region" description="Helical" evidence="10">
    <location>
        <begin position="493"/>
        <end position="514"/>
    </location>
</feature>
<dbReference type="GO" id="GO:0005886">
    <property type="term" value="C:plasma membrane"/>
    <property type="evidence" value="ECO:0007669"/>
    <property type="project" value="UniProtKB-SubCell"/>
</dbReference>
<feature type="transmembrane region" description="Helical" evidence="10">
    <location>
        <begin position="42"/>
        <end position="62"/>
    </location>
</feature>
<feature type="transmembrane region" description="Helical" evidence="10">
    <location>
        <begin position="353"/>
        <end position="375"/>
    </location>
</feature>
<dbReference type="Pfam" id="PF16327">
    <property type="entry name" value="CcmF_C"/>
    <property type="match status" value="1"/>
</dbReference>
<dbReference type="GO" id="GO:0015232">
    <property type="term" value="F:heme transmembrane transporter activity"/>
    <property type="evidence" value="ECO:0007669"/>
    <property type="project" value="InterPro"/>
</dbReference>
<dbReference type="InterPro" id="IPR032523">
    <property type="entry name" value="CcmF_C"/>
</dbReference>
<feature type="transmembrane region" description="Helical" evidence="10">
    <location>
        <begin position="390"/>
        <end position="408"/>
    </location>
</feature>
<feature type="transmembrane region" description="Helical" evidence="10">
    <location>
        <begin position="275"/>
        <end position="293"/>
    </location>
</feature>
<dbReference type="NCBIfam" id="TIGR00353">
    <property type="entry name" value="nrfE"/>
    <property type="match status" value="1"/>
</dbReference>
<organism evidence="13 14">
    <name type="scientific">Gammaproteobacteria bacterium LSUCC0057</name>
    <dbReference type="NCBI Taxonomy" id="2559237"/>
    <lineage>
        <taxon>Bacteria</taxon>
        <taxon>Pseudomonadati</taxon>
        <taxon>Pseudomonadota</taxon>
        <taxon>Gammaproteobacteria</taxon>
        <taxon>Cellvibrionales</taxon>
        <taxon>Porticoccaceae</taxon>
        <taxon>SAR92 clade</taxon>
    </lineage>
</organism>
<dbReference type="GO" id="GO:0017004">
    <property type="term" value="P:cytochrome complex assembly"/>
    <property type="evidence" value="ECO:0007669"/>
    <property type="project" value="UniProtKB-KW"/>
</dbReference>
<evidence type="ECO:0000256" key="6">
    <source>
        <dbReference type="ARBA" id="ARBA00022748"/>
    </source>
</evidence>
<proteinExistence type="inferred from homology"/>
<feature type="transmembrane region" description="Helical" evidence="10">
    <location>
        <begin position="126"/>
        <end position="144"/>
    </location>
</feature>
<evidence type="ECO:0000256" key="8">
    <source>
        <dbReference type="ARBA" id="ARBA00023136"/>
    </source>
</evidence>
<reference evidence="13 14" key="1">
    <citation type="submission" date="2019-03" db="EMBL/GenBank/DDBJ databases">
        <title>Draft genome of Gammaproteobacteria bacterium LSUCC0057, a member of the SAR92 clade.</title>
        <authorList>
            <person name="Lanclos V.C."/>
            <person name="Doiron C."/>
            <person name="Henson M.W."/>
            <person name="Thrash J.C."/>
        </authorList>
    </citation>
    <scope>NUCLEOTIDE SEQUENCE [LARGE SCALE GENOMIC DNA]</scope>
    <source>
        <strain evidence="13 14">LSUCC0057</strain>
    </source>
</reference>
<comment type="function">
    <text evidence="9">Required for the biogenesis of c-type cytochromes. Possible subunit of a heme lyase.</text>
</comment>
<dbReference type="EMBL" id="SPIA01000001">
    <property type="protein sequence ID" value="TFH68752.1"/>
    <property type="molecule type" value="Genomic_DNA"/>
</dbReference>
<dbReference type="PANTHER" id="PTHR43653:SF1">
    <property type="entry name" value="CYTOCHROME C-TYPE BIOGENESIS PROTEIN CCMF"/>
    <property type="match status" value="1"/>
</dbReference>
<evidence type="ECO:0000256" key="1">
    <source>
        <dbReference type="ARBA" id="ARBA00004429"/>
    </source>
</evidence>
<evidence type="ECO:0000256" key="3">
    <source>
        <dbReference type="ARBA" id="ARBA00022475"/>
    </source>
</evidence>
<evidence type="ECO:0000259" key="12">
    <source>
        <dbReference type="Pfam" id="PF16327"/>
    </source>
</evidence>
<keyword evidence="3" id="KW-1003">Cell membrane</keyword>
<keyword evidence="4" id="KW-0997">Cell inner membrane</keyword>
<dbReference type="OrthoDB" id="9761451at2"/>
<comment type="similarity">
    <text evidence="2">Belongs to the CcmF/CycK/Ccl1/NrfE/CcsA family.</text>
</comment>
<dbReference type="InterPro" id="IPR003567">
    <property type="entry name" value="Cyt_c_biogenesis"/>
</dbReference>
<feature type="transmembrane region" description="Helical" evidence="10">
    <location>
        <begin position="210"/>
        <end position="230"/>
    </location>
</feature>
<keyword evidence="7 10" id="KW-1133">Transmembrane helix</keyword>
<feature type="transmembrane region" description="Helical" evidence="10">
    <location>
        <begin position="178"/>
        <end position="198"/>
    </location>
</feature>
<keyword evidence="6" id="KW-0201">Cytochrome c-type biogenesis</keyword>
<evidence type="ECO:0000256" key="2">
    <source>
        <dbReference type="ARBA" id="ARBA00009186"/>
    </source>
</evidence>
<feature type="transmembrane region" description="Helical" evidence="10">
    <location>
        <begin position="96"/>
        <end position="114"/>
    </location>
</feature>
<feature type="transmembrane region" description="Helical" evidence="10">
    <location>
        <begin position="6"/>
        <end position="30"/>
    </location>
</feature>
<feature type="transmembrane region" description="Helical" evidence="10">
    <location>
        <begin position="250"/>
        <end position="266"/>
    </location>
</feature>
<feature type="transmembrane region" description="Helical" evidence="10">
    <location>
        <begin position="619"/>
        <end position="640"/>
    </location>
</feature>
<feature type="transmembrane region" description="Helical" evidence="10">
    <location>
        <begin position="450"/>
        <end position="472"/>
    </location>
</feature>
<evidence type="ECO:0000256" key="7">
    <source>
        <dbReference type="ARBA" id="ARBA00022989"/>
    </source>
</evidence>
<comment type="subcellular location">
    <subcellularLocation>
        <location evidence="1">Cell inner membrane</location>
        <topology evidence="1">Multi-pass membrane protein</topology>
    </subcellularLocation>
</comment>
<evidence type="ECO:0000256" key="9">
    <source>
        <dbReference type="ARBA" id="ARBA00037230"/>
    </source>
</evidence>
<dbReference type="InterPro" id="IPR003568">
    <property type="entry name" value="Cyt_c_biogenesis_CcmF"/>
</dbReference>
<feature type="transmembrane region" description="Helical" evidence="10">
    <location>
        <begin position="428"/>
        <end position="444"/>
    </location>
</feature>
<sequence>MIAEWGHLFLIAGVVLAVFQAVVPMVGSYTGQSAWMRMGSSLAVGQFVLLLLSFLALVTVFIQDDFSVLYAANNSNTKLPLQYKISAVWGAHEGSLLLWALCLALWTMLVGLLSKTLPLVLKARTLAVLGMVAVGFGLFLLMTSNPFERVLPFPPADGRDLNPLLQDFGLIVHPPLLYMGYVGFAVPFAFAIAGLLGAQFDSAWARWVRPWTNIAWMFLTLGIALGSWWAYYELGWGGWWFWDPVENASFMPWLVGTALVHSLSVSEKRGLFRSWTLLLAIFAFSLSLLGTFLVRSGVLTSVHAFANDPERGLFVLIFLGLVVGSSLLLFAVRGQLVKSSGEYAGWSRESLLLINNLLLVAATLMILIGTLYPLVADVLGLGKISVGPPYFNLFFVPLMSLLALFVAFGPQSRWKRSDSEATVRRGRMPLAIAILSAAALPWLYSSDYHWGAAVAVLLAAWVAAMTLEDLLLKVRLQQRRGVAWSAALSKLSGSYWGMVTAHLGIAVMVLGIGFTTSYDEQRDVRLAPGESSTLMGYEFTLRTIEQVPGPNYNAWRGTIDITRAGRAVATLQPEKRTYLAGGQTMTEADIDAGLGRDLYVSLGEPLSGNAWAVRLHVKPLIRCIWLGALMMALGGVLAAIDKRYRRQKPIVATERTAEVTV</sequence>
<keyword evidence="8 10" id="KW-0472">Membrane</keyword>
<keyword evidence="13" id="KW-0456">Lyase</keyword>
<dbReference type="PANTHER" id="PTHR43653">
    <property type="entry name" value="CYTOCHROME C ASSEMBLY PROTEIN-RELATED"/>
    <property type="match status" value="1"/>
</dbReference>
<accession>A0A4Y8UK46</accession>
<evidence type="ECO:0000313" key="14">
    <source>
        <dbReference type="Proteomes" id="UP000298133"/>
    </source>
</evidence>
<dbReference type="Proteomes" id="UP000298133">
    <property type="component" value="Unassembled WGS sequence"/>
</dbReference>
<dbReference type="AlphaFoldDB" id="A0A4Y8UK46"/>
<dbReference type="InterPro" id="IPR002541">
    <property type="entry name" value="Cyt_c_assembly"/>
</dbReference>
<dbReference type="PRINTS" id="PR01410">
    <property type="entry name" value="CCBIOGENESIS"/>
</dbReference>
<dbReference type="PRINTS" id="PR01411">
    <property type="entry name" value="CCMFBIOGNSIS"/>
</dbReference>
<dbReference type="NCBIfam" id="NF007691">
    <property type="entry name" value="PRK10369.1"/>
    <property type="match status" value="1"/>
</dbReference>
<gene>
    <name evidence="13" type="ORF">E3W66_02015</name>
</gene>
<evidence type="ECO:0000259" key="11">
    <source>
        <dbReference type="Pfam" id="PF01578"/>
    </source>
</evidence>
<dbReference type="GO" id="GO:0020037">
    <property type="term" value="F:heme binding"/>
    <property type="evidence" value="ECO:0007669"/>
    <property type="project" value="InterPro"/>
</dbReference>
<feature type="transmembrane region" description="Helical" evidence="10">
    <location>
        <begin position="313"/>
        <end position="332"/>
    </location>
</feature>
<feature type="domain" description="Cytochrome c assembly protein" evidence="11">
    <location>
        <begin position="89"/>
        <end position="296"/>
    </location>
</feature>
<evidence type="ECO:0000256" key="4">
    <source>
        <dbReference type="ARBA" id="ARBA00022519"/>
    </source>
</evidence>
<dbReference type="Pfam" id="PF01578">
    <property type="entry name" value="Cytochrom_C_asm"/>
    <property type="match status" value="1"/>
</dbReference>